<evidence type="ECO:0000313" key="2">
    <source>
        <dbReference type="Proteomes" id="UP001341840"/>
    </source>
</evidence>
<proteinExistence type="predicted"/>
<dbReference type="EMBL" id="JASCZI010243080">
    <property type="protein sequence ID" value="MED6212643.1"/>
    <property type="molecule type" value="Genomic_DNA"/>
</dbReference>
<dbReference type="Proteomes" id="UP001341840">
    <property type="component" value="Unassembled WGS sequence"/>
</dbReference>
<evidence type="ECO:0000313" key="1">
    <source>
        <dbReference type="EMBL" id="MED6212643.1"/>
    </source>
</evidence>
<protein>
    <submittedName>
        <fullName evidence="1">Uncharacterized protein</fullName>
    </submittedName>
</protein>
<name>A0ABU6YUQ8_9FABA</name>
<accession>A0ABU6YUQ8</accession>
<gene>
    <name evidence="1" type="ORF">PIB30_085435</name>
</gene>
<sequence length="299" mass="31665">MWLGFDPMTHEATSAKKEMDAAKLGPVVVLDRLSSSRSADSCGSCPYPPGFGPCMGWDHVHHDLLRVQSLPQLERPLPDDAARAVVNLPCATPSLLVAFPGCHSHVQSDELCSGETLYHINDDEWFGEHIDHTELVGDDGGCGNGMGALSGDKGDDVHGEKTPYHTNEEVGCVKQSWGALCDFGAIPGGDAIGALGGVFSACGEGVGGPIGIVDAGFGSSDSLSVETLYRLNTEVLVGEQISVGGHGCDDLQNLSQFQIENPNDDGEDSIKEDSLLEAEAAKMVWGRGVYLLTVVMRRK</sequence>
<comment type="caution">
    <text evidence="1">The sequence shown here is derived from an EMBL/GenBank/DDBJ whole genome shotgun (WGS) entry which is preliminary data.</text>
</comment>
<reference evidence="1 2" key="1">
    <citation type="journal article" date="2023" name="Plants (Basel)">
        <title>Bridging the Gap: Combining Genomics and Transcriptomics Approaches to Understand Stylosanthes scabra, an Orphan Legume from the Brazilian Caatinga.</title>
        <authorList>
            <person name="Ferreira-Neto J.R.C."/>
            <person name="da Silva M.D."/>
            <person name="Binneck E."/>
            <person name="de Melo N.F."/>
            <person name="da Silva R.H."/>
            <person name="de Melo A.L.T.M."/>
            <person name="Pandolfi V."/>
            <person name="Bustamante F.O."/>
            <person name="Brasileiro-Vidal A.C."/>
            <person name="Benko-Iseppon A.M."/>
        </authorList>
    </citation>
    <scope>NUCLEOTIDE SEQUENCE [LARGE SCALE GENOMIC DNA]</scope>
    <source>
        <tissue evidence="1">Leaves</tissue>
    </source>
</reference>
<organism evidence="1 2">
    <name type="scientific">Stylosanthes scabra</name>
    <dbReference type="NCBI Taxonomy" id="79078"/>
    <lineage>
        <taxon>Eukaryota</taxon>
        <taxon>Viridiplantae</taxon>
        <taxon>Streptophyta</taxon>
        <taxon>Embryophyta</taxon>
        <taxon>Tracheophyta</taxon>
        <taxon>Spermatophyta</taxon>
        <taxon>Magnoliopsida</taxon>
        <taxon>eudicotyledons</taxon>
        <taxon>Gunneridae</taxon>
        <taxon>Pentapetalae</taxon>
        <taxon>rosids</taxon>
        <taxon>fabids</taxon>
        <taxon>Fabales</taxon>
        <taxon>Fabaceae</taxon>
        <taxon>Papilionoideae</taxon>
        <taxon>50 kb inversion clade</taxon>
        <taxon>dalbergioids sensu lato</taxon>
        <taxon>Dalbergieae</taxon>
        <taxon>Pterocarpus clade</taxon>
        <taxon>Stylosanthes</taxon>
    </lineage>
</organism>
<keyword evidence="2" id="KW-1185">Reference proteome</keyword>